<keyword evidence="5" id="KW-0349">Heme</keyword>
<dbReference type="AlphaFoldDB" id="A0A9P1MD31"/>
<comment type="cofactor">
    <cofactor evidence="2">
        <name>heme b</name>
        <dbReference type="ChEBI" id="CHEBI:60344"/>
    </cofactor>
</comment>
<dbReference type="GO" id="GO:0005758">
    <property type="term" value="C:mitochondrial intermembrane space"/>
    <property type="evidence" value="ECO:0007669"/>
    <property type="project" value="UniProtKB-SubCell"/>
</dbReference>
<evidence type="ECO:0000256" key="9">
    <source>
        <dbReference type="ARBA" id="ARBA00023002"/>
    </source>
</evidence>
<evidence type="ECO:0000256" key="8">
    <source>
        <dbReference type="ARBA" id="ARBA00022723"/>
    </source>
</evidence>
<keyword evidence="21" id="KW-1185">Reference proteome</keyword>
<comment type="cofactor">
    <cofactor evidence="1">
        <name>FMN</name>
        <dbReference type="ChEBI" id="CHEBI:58210"/>
    </cofactor>
</comment>
<evidence type="ECO:0000313" key="21">
    <source>
        <dbReference type="Proteomes" id="UP000838763"/>
    </source>
</evidence>
<dbReference type="PANTHER" id="PTHR10578">
    <property type="entry name" value="S -2-HYDROXY-ACID OXIDASE-RELATED"/>
    <property type="match status" value="1"/>
</dbReference>
<reference evidence="20" key="1">
    <citation type="submission" date="2022-11" db="EMBL/GenBank/DDBJ databases">
        <authorList>
            <person name="Scott C."/>
            <person name="Bruce N."/>
        </authorList>
    </citation>
    <scope>NUCLEOTIDE SEQUENCE</scope>
</reference>
<keyword evidence="10" id="KW-0408">Iron</keyword>
<comment type="similarity">
    <text evidence="14">In the N-terminal section; belongs to the cytochrome b5 family.</text>
</comment>
<dbReference type="PROSITE" id="PS50255">
    <property type="entry name" value="CYTOCHROME_B5_2"/>
    <property type="match status" value="1"/>
</dbReference>
<comment type="subunit">
    <text evidence="4">Homotetramer.</text>
</comment>
<evidence type="ECO:0000256" key="15">
    <source>
        <dbReference type="ARBA" id="ARBA00066458"/>
    </source>
</evidence>
<evidence type="ECO:0000256" key="6">
    <source>
        <dbReference type="ARBA" id="ARBA00022630"/>
    </source>
</evidence>
<dbReference type="PRINTS" id="PR00363">
    <property type="entry name" value="CYTOCHROMEB5"/>
</dbReference>
<feature type="domain" description="Cytochrome b5 heme-binding" evidence="18">
    <location>
        <begin position="5"/>
        <end position="82"/>
    </location>
</feature>
<dbReference type="OrthoDB" id="1925334at2759"/>
<evidence type="ECO:0000256" key="13">
    <source>
        <dbReference type="ARBA" id="ARBA00061137"/>
    </source>
</evidence>
<feature type="domain" description="FMN hydroxy acid dehydrogenase" evidence="19">
    <location>
        <begin position="107"/>
        <end position="478"/>
    </location>
</feature>
<organism evidence="20 21">
    <name type="scientific">Parascedosporium putredinis</name>
    <dbReference type="NCBI Taxonomy" id="1442378"/>
    <lineage>
        <taxon>Eukaryota</taxon>
        <taxon>Fungi</taxon>
        <taxon>Dikarya</taxon>
        <taxon>Ascomycota</taxon>
        <taxon>Pezizomycotina</taxon>
        <taxon>Sordariomycetes</taxon>
        <taxon>Hypocreomycetidae</taxon>
        <taxon>Microascales</taxon>
        <taxon>Microascaceae</taxon>
        <taxon>Parascedosporium</taxon>
    </lineage>
</organism>
<dbReference type="Pfam" id="PF01070">
    <property type="entry name" value="FMN_dh"/>
    <property type="match status" value="1"/>
</dbReference>
<dbReference type="FunFam" id="3.20.20.70:FF:000062">
    <property type="entry name" value="Cytochrome b2, mitochondrial, putative"/>
    <property type="match status" value="1"/>
</dbReference>
<dbReference type="Pfam" id="PF00173">
    <property type="entry name" value="Cyt-b5"/>
    <property type="match status" value="1"/>
</dbReference>
<dbReference type="EMBL" id="CALLCH030000015">
    <property type="protein sequence ID" value="CAI4216388.1"/>
    <property type="molecule type" value="Genomic_DNA"/>
</dbReference>
<keyword evidence="6" id="KW-0285">Flavoprotein</keyword>
<proteinExistence type="inferred from homology"/>
<dbReference type="SMART" id="SM01117">
    <property type="entry name" value="Cyt-b5"/>
    <property type="match status" value="1"/>
</dbReference>
<comment type="caution">
    <text evidence="20">The sequence shown here is derived from an EMBL/GenBank/DDBJ whole genome shotgun (WGS) entry which is preliminary data.</text>
</comment>
<dbReference type="PROSITE" id="PS51349">
    <property type="entry name" value="FMN_HYDROXY_ACID_DH_2"/>
    <property type="match status" value="1"/>
</dbReference>
<name>A0A9P1MD31_9PEZI</name>
<dbReference type="CDD" id="cd02922">
    <property type="entry name" value="FCB2_FMN"/>
    <property type="match status" value="1"/>
</dbReference>
<dbReference type="EC" id="1.1.2.3" evidence="15"/>
<comment type="catalytic activity">
    <reaction evidence="12">
        <text>(S)-lactate + 2 Fe(III)-[cytochrome c] = 2 Fe(II)-[cytochrome c] + pyruvate + 2 H(+)</text>
        <dbReference type="Rhea" id="RHEA:19909"/>
        <dbReference type="Rhea" id="RHEA-COMP:10350"/>
        <dbReference type="Rhea" id="RHEA-COMP:14399"/>
        <dbReference type="ChEBI" id="CHEBI:15361"/>
        <dbReference type="ChEBI" id="CHEBI:15378"/>
        <dbReference type="ChEBI" id="CHEBI:16651"/>
        <dbReference type="ChEBI" id="CHEBI:29033"/>
        <dbReference type="ChEBI" id="CHEBI:29034"/>
        <dbReference type="EC" id="1.1.2.3"/>
    </reaction>
    <physiologicalReaction direction="left-to-right" evidence="12">
        <dbReference type="Rhea" id="RHEA:19910"/>
    </physiologicalReaction>
</comment>
<dbReference type="InterPro" id="IPR037458">
    <property type="entry name" value="L-MDH/L-LDH_FMN-bd"/>
</dbReference>
<dbReference type="GO" id="GO:0004460">
    <property type="term" value="F:L-lactate dehydrogenase (cytochrome) activity"/>
    <property type="evidence" value="ECO:0007669"/>
    <property type="project" value="UniProtKB-EC"/>
</dbReference>
<keyword evidence="11" id="KW-0496">Mitochondrion</keyword>
<dbReference type="InterPro" id="IPR018506">
    <property type="entry name" value="Cyt_B5_heme-BS"/>
</dbReference>
<dbReference type="InterPro" id="IPR037396">
    <property type="entry name" value="FMN_HAD"/>
</dbReference>
<dbReference type="GO" id="GO:0046872">
    <property type="term" value="F:metal ion binding"/>
    <property type="evidence" value="ECO:0007669"/>
    <property type="project" value="UniProtKB-KW"/>
</dbReference>
<comment type="similarity">
    <text evidence="13">In the C-terminal section; belongs to the FMN-dependent alpha-hydroxy acid dehydrogenase family.</text>
</comment>
<evidence type="ECO:0000256" key="1">
    <source>
        <dbReference type="ARBA" id="ARBA00001917"/>
    </source>
</evidence>
<keyword evidence="9" id="KW-0560">Oxidoreductase</keyword>
<dbReference type="InterPro" id="IPR000262">
    <property type="entry name" value="FMN-dep_DH"/>
</dbReference>
<evidence type="ECO:0000256" key="11">
    <source>
        <dbReference type="ARBA" id="ARBA00023128"/>
    </source>
</evidence>
<dbReference type="PANTHER" id="PTHR10578:SF82">
    <property type="entry name" value="CYTOCHROME B2, PUTATIVE (AFU_ORTHOLOGUE AFUA_1G07200)-RELATED"/>
    <property type="match status" value="1"/>
</dbReference>
<feature type="compositionally biased region" description="Basic and acidic residues" evidence="17">
    <location>
        <begin position="91"/>
        <end position="108"/>
    </location>
</feature>
<evidence type="ECO:0000256" key="3">
    <source>
        <dbReference type="ARBA" id="ARBA00004569"/>
    </source>
</evidence>
<evidence type="ECO:0000256" key="12">
    <source>
        <dbReference type="ARBA" id="ARBA00052399"/>
    </source>
</evidence>
<dbReference type="SUPFAM" id="SSF51395">
    <property type="entry name" value="FMN-linked oxidoreductases"/>
    <property type="match status" value="1"/>
</dbReference>
<dbReference type="SUPFAM" id="SSF55856">
    <property type="entry name" value="Cytochrome b5-like heme/steroid binding domain"/>
    <property type="match status" value="1"/>
</dbReference>
<dbReference type="GO" id="GO:0020037">
    <property type="term" value="F:heme binding"/>
    <property type="evidence" value="ECO:0007669"/>
    <property type="project" value="InterPro"/>
</dbReference>
<keyword evidence="7" id="KW-0288">FMN</keyword>
<dbReference type="Proteomes" id="UP000838763">
    <property type="component" value="Unassembled WGS sequence"/>
</dbReference>
<evidence type="ECO:0000259" key="18">
    <source>
        <dbReference type="PROSITE" id="PS50255"/>
    </source>
</evidence>
<evidence type="ECO:0000256" key="17">
    <source>
        <dbReference type="SAM" id="MobiDB-lite"/>
    </source>
</evidence>
<evidence type="ECO:0000256" key="4">
    <source>
        <dbReference type="ARBA" id="ARBA00011881"/>
    </source>
</evidence>
<dbReference type="Gene3D" id="3.20.20.70">
    <property type="entry name" value="Aldolase class I"/>
    <property type="match status" value="1"/>
</dbReference>
<evidence type="ECO:0000256" key="10">
    <source>
        <dbReference type="ARBA" id="ARBA00023004"/>
    </source>
</evidence>
<evidence type="ECO:0000256" key="2">
    <source>
        <dbReference type="ARBA" id="ARBA00001970"/>
    </source>
</evidence>
<evidence type="ECO:0000259" key="19">
    <source>
        <dbReference type="PROSITE" id="PS51349"/>
    </source>
</evidence>
<accession>A0A9P1MD31</accession>
<protein>
    <recommendedName>
        <fullName evidence="16">L-lactate dehydrogenase (cytochrome)</fullName>
        <ecNumber evidence="15">1.1.2.3</ecNumber>
    </recommendedName>
</protein>
<gene>
    <name evidence="20" type="ORF">PPNO1_LOCUS6043</name>
</gene>
<dbReference type="InterPro" id="IPR001199">
    <property type="entry name" value="Cyt_B5-like_heme/steroid-bd"/>
</dbReference>
<evidence type="ECO:0000256" key="5">
    <source>
        <dbReference type="ARBA" id="ARBA00022617"/>
    </source>
</evidence>
<keyword evidence="8" id="KW-0479">Metal-binding</keyword>
<evidence type="ECO:0000313" key="20">
    <source>
        <dbReference type="EMBL" id="CAI4216388.1"/>
    </source>
</evidence>
<feature type="region of interest" description="Disordered" evidence="17">
    <location>
        <begin position="81"/>
        <end position="109"/>
    </location>
</feature>
<evidence type="ECO:0000256" key="7">
    <source>
        <dbReference type="ARBA" id="ARBA00022643"/>
    </source>
</evidence>
<dbReference type="PROSITE" id="PS00191">
    <property type="entry name" value="CYTOCHROME_B5_1"/>
    <property type="match status" value="1"/>
</dbReference>
<sequence>MGDEAKTLSVDEVAQHNTGESCWVTLYGTVYDVTGFLDEHPGGSRAILRLAGKDATEEFDPIHPPGTLDEEMVGVTKVGTIDTSAMPKHPSNSEERKKEIEESDRDPPLESLLNLDELEALATKKISKRAWSYYYSAGDDLWSKSFNNQVYRQILLRPRVFIDCTACDLSTTFLGNKVDLPIFISPAAMARLAHPDGEHGIAKAAAKFGAMQIISNNASMTPEQIVDNAAPGQVFGWQLYVQKDRSRSVAMLDRIHKLREHIKFICLTLDAPVPGKREHDEKMQFEGVFDVSVSGKGDSDKRPGGGGVGQQLFWGTAGDLTWKTTLQWLSKNTDLPIVLKGVQTHEDAYLAAQFAPQVQAVLLSNHGGRALDTAPPALHTLLEIRKYCPEVLNKIEVWVDGGIRRGTDVVKALCLGARGVGLGRAALFGLGAGGQAGVERTLEIAMTVLKAETETCVRLLGVESVHQLGPRFVNTSVVERDIYNGPSGLDIAGLWTGPTPKL</sequence>
<comment type="subcellular location">
    <subcellularLocation>
        <location evidence="3">Mitochondrion intermembrane space</location>
    </subcellularLocation>
</comment>
<evidence type="ECO:0000256" key="14">
    <source>
        <dbReference type="ARBA" id="ARBA00061589"/>
    </source>
</evidence>
<dbReference type="InterPro" id="IPR036400">
    <property type="entry name" value="Cyt_B5-like_heme/steroid_sf"/>
</dbReference>
<evidence type="ECO:0000256" key="16">
    <source>
        <dbReference type="ARBA" id="ARBA00068515"/>
    </source>
</evidence>
<dbReference type="InterPro" id="IPR013785">
    <property type="entry name" value="Aldolase_TIM"/>
</dbReference>
<dbReference type="Gene3D" id="3.10.120.10">
    <property type="entry name" value="Cytochrome b5-like heme/steroid binding domain"/>
    <property type="match status" value="1"/>
</dbReference>